<reference evidence="2" key="1">
    <citation type="submission" date="2017-01" db="EMBL/GenBank/DDBJ databases">
        <authorList>
            <person name="Wang Y."/>
            <person name="White M."/>
            <person name="Kvist S."/>
            <person name="Moncalvo J.-M."/>
        </authorList>
    </citation>
    <scope>NUCLEOTIDE SEQUENCE [LARGE SCALE GENOMIC DNA]</scope>
    <source>
        <strain evidence="2">COL-18-3</strain>
    </source>
</reference>
<keyword evidence="2" id="KW-1185">Reference proteome</keyword>
<dbReference type="OrthoDB" id="2342176at2759"/>
<evidence type="ECO:0008006" key="3">
    <source>
        <dbReference type="Google" id="ProtNLM"/>
    </source>
</evidence>
<gene>
    <name evidence="1" type="ORF">AX774_g5650</name>
</gene>
<dbReference type="PROSITE" id="PS51257">
    <property type="entry name" value="PROKAR_LIPOPROTEIN"/>
    <property type="match status" value="1"/>
</dbReference>
<dbReference type="Proteomes" id="UP000188320">
    <property type="component" value="Unassembled WGS sequence"/>
</dbReference>
<comment type="caution">
    <text evidence="1">The sequence shown here is derived from an EMBL/GenBank/DDBJ whole genome shotgun (WGS) entry which is preliminary data.</text>
</comment>
<accession>A0A1R1PIU3</accession>
<evidence type="ECO:0000313" key="1">
    <source>
        <dbReference type="EMBL" id="OMH80901.1"/>
    </source>
</evidence>
<dbReference type="Gene3D" id="2.70.50.70">
    <property type="match status" value="1"/>
</dbReference>
<dbReference type="AlphaFoldDB" id="A0A1R1PIU3"/>
<dbReference type="EMBL" id="LSSK01001042">
    <property type="protein sequence ID" value="OMH80901.1"/>
    <property type="molecule type" value="Genomic_DNA"/>
</dbReference>
<sequence>MLKYPLPRGNLRTFGTCGAGQGCKGPCDDSRDSQAQKFKYLTPSIYRRGQNITVKWGRQNHPGGFIRLAIARYQDSDNWGSFNEGVIKYTCYETNCGPDNPNNTNWGVLAGPGSQECSTVITIPDYLNDDMYTLQWMWYGGGVFYYQTNKSFGEYYSCTDFRVTGGSKTSSVKPAPVFKGGDIMYPHEDVCRYWGSNKVGDCNFGTRKPTPIPGNLLSNTLEPCMVGPPKKGKPFGF</sequence>
<proteinExistence type="predicted"/>
<evidence type="ECO:0000313" key="2">
    <source>
        <dbReference type="Proteomes" id="UP000188320"/>
    </source>
</evidence>
<name>A0A1R1PIU3_ZANCU</name>
<organism evidence="1 2">
    <name type="scientific">Zancudomyces culisetae</name>
    <name type="common">Gut fungus</name>
    <name type="synonym">Smittium culisetae</name>
    <dbReference type="NCBI Taxonomy" id="1213189"/>
    <lineage>
        <taxon>Eukaryota</taxon>
        <taxon>Fungi</taxon>
        <taxon>Fungi incertae sedis</taxon>
        <taxon>Zoopagomycota</taxon>
        <taxon>Kickxellomycotina</taxon>
        <taxon>Harpellomycetes</taxon>
        <taxon>Harpellales</taxon>
        <taxon>Legeriomycetaceae</taxon>
        <taxon>Zancudomyces</taxon>
    </lineage>
</organism>
<protein>
    <recommendedName>
        <fullName evidence="3">Chitin-binding type-4 domain-containing protein</fullName>
    </recommendedName>
</protein>